<protein>
    <submittedName>
        <fullName evidence="2">Uncharacterized protein</fullName>
    </submittedName>
</protein>
<accession>A0A0L6UCB8</accession>
<dbReference type="VEuPathDB" id="FungiDB:VP01_748g2"/>
<organism evidence="2 3">
    <name type="scientific">Puccinia sorghi</name>
    <dbReference type="NCBI Taxonomy" id="27349"/>
    <lineage>
        <taxon>Eukaryota</taxon>
        <taxon>Fungi</taxon>
        <taxon>Dikarya</taxon>
        <taxon>Basidiomycota</taxon>
        <taxon>Pucciniomycotina</taxon>
        <taxon>Pucciniomycetes</taxon>
        <taxon>Pucciniales</taxon>
        <taxon>Pucciniaceae</taxon>
        <taxon>Puccinia</taxon>
    </lineage>
</organism>
<sequence length="818" mass="91443">MTPSFDQTLGVLFPRPKIKVKIKIIKKTNSMPKPPGEGSQFFFFLFFSGGESGPGVAMCACRCCAEICPALGMAFFSGAENGHVRPRRGCLTTSHLQPGVLAPGYSSYLLETISGYHESRVGACQARAGPKLGRRVFLLRYEWQAAVNYLALPGVVFPVGTIIVASTRHLKDFLFIINRMVVSETCGSTCSHFYFCFSTRSSNQSRGLYWPVAVRTTNNVQVLSFQSSPESCWAKLPVDKFMLHQISIYVIKHIYSGSGSGNSQNSTVPDALVSPASSSEPIDQLSSFMYLGTTSPCQSASVGEHSLLETVSTIQDALDMCWCQDAYISSTVCSQTVKRRFSMSPTSYQPMNLSEHNEYTIVLHSRWVKASAQSAIASGSHWMNLSLPKLYVSKRDGLRNGVCSFLFLVTQVSSEGSKNAGINPIRKNPFAHPRVLFFFLEESACSCTTFVCRLMPIMKRRCTVHSYYGVHPNLYITFVEELDRAPRITNFAACVMIIPGHGGVYFILEELNLPKEHNPFSCFTAAPRLLCLLLHTYSLQLGLSGKKEIFNSVYTTMHQLPDRRADHLTLTKPCVNPIISCWCRPMGRWLYNNTSQRVARPIRWRAEPGVNSSTAPVFIDHIVRSLQPLWIINHFKQKIKIKIRTTSYRSEISFLSRLLYYCPGGFTTPSIYISSNLAFCPPSVLSPVTISFETASFQRENVPTSCFLFPASYHTGIVRNLEGVPVWCIALMPSEGLDMITYELVSSLAWVCLIFFLILQMNGEWYNWGMQPEMVTLDFPSALSSPLPPLLCTIFSVNLIEGLIDHKYLHILAFAVRD</sequence>
<proteinExistence type="predicted"/>
<keyword evidence="1" id="KW-1133">Transmembrane helix</keyword>
<evidence type="ECO:0000256" key="1">
    <source>
        <dbReference type="SAM" id="Phobius"/>
    </source>
</evidence>
<dbReference type="Proteomes" id="UP000037035">
    <property type="component" value="Unassembled WGS sequence"/>
</dbReference>
<dbReference type="EMBL" id="LAVV01012927">
    <property type="protein sequence ID" value="KNZ46181.1"/>
    <property type="molecule type" value="Genomic_DNA"/>
</dbReference>
<feature type="transmembrane region" description="Helical" evidence="1">
    <location>
        <begin position="740"/>
        <end position="759"/>
    </location>
</feature>
<name>A0A0L6UCB8_9BASI</name>
<keyword evidence="1" id="KW-0812">Transmembrane</keyword>
<reference evidence="2 3" key="1">
    <citation type="submission" date="2015-08" db="EMBL/GenBank/DDBJ databases">
        <title>Next Generation Sequencing and Analysis of the Genome of Puccinia sorghi L Schw, the Causal Agent of Maize Common Rust.</title>
        <authorList>
            <person name="Rochi L."/>
            <person name="Burguener G."/>
            <person name="Darino M."/>
            <person name="Turjanski A."/>
            <person name="Kreff E."/>
            <person name="Dieguez M.J."/>
            <person name="Sacco F."/>
        </authorList>
    </citation>
    <scope>NUCLEOTIDE SEQUENCE [LARGE SCALE GENOMIC DNA]</scope>
    <source>
        <strain evidence="2 3">RO10H11247</strain>
    </source>
</reference>
<keyword evidence="1" id="KW-0472">Membrane</keyword>
<evidence type="ECO:0000313" key="3">
    <source>
        <dbReference type="Proteomes" id="UP000037035"/>
    </source>
</evidence>
<comment type="caution">
    <text evidence="2">The sequence shown here is derived from an EMBL/GenBank/DDBJ whole genome shotgun (WGS) entry which is preliminary data.</text>
</comment>
<dbReference type="AlphaFoldDB" id="A0A0L6UCB8"/>
<gene>
    <name evidence="2" type="ORF">VP01_748g2</name>
</gene>
<evidence type="ECO:0000313" key="2">
    <source>
        <dbReference type="EMBL" id="KNZ46181.1"/>
    </source>
</evidence>
<keyword evidence="3" id="KW-1185">Reference proteome</keyword>